<keyword evidence="3" id="KW-1185">Reference proteome</keyword>
<evidence type="ECO:0000313" key="3">
    <source>
        <dbReference type="Proteomes" id="UP000799779"/>
    </source>
</evidence>
<proteinExistence type="predicted"/>
<sequence length="252" mass="28430">IHHRLCRATFPACLQVAFATLTSYIHRTPSTTDIVLEIVEDRSKDLIRDNQVQAVDGEVDLLAQLSRLHALMVYQMIGLHDGDVRSWHVAESHFSTQGLWTYQLLQSAGNTLTNSEAALGQIASIVGSAPGLNTPAQQQWFLWILSESLRRTWLTSMSISTIHSVIQQGSAPCPGNVMFTNRSGLWDAESATEWEKRCADKDVAFLQRLECTRLFDEMRPEDVDEYGLTIMDMTFHSEVIERWKSGNNDVYA</sequence>
<evidence type="ECO:0000256" key="1">
    <source>
        <dbReference type="SAM" id="SignalP"/>
    </source>
</evidence>
<evidence type="ECO:0000313" key="2">
    <source>
        <dbReference type="EMBL" id="KAF1993043.1"/>
    </source>
</evidence>
<dbReference type="Proteomes" id="UP000799779">
    <property type="component" value="Unassembled WGS sequence"/>
</dbReference>
<gene>
    <name evidence="2" type="ORF">P154DRAFT_591564</name>
</gene>
<evidence type="ECO:0008006" key="4">
    <source>
        <dbReference type="Google" id="ProtNLM"/>
    </source>
</evidence>
<feature type="chain" id="PRO_5025633209" description="Transcription factor domain-containing protein" evidence="1">
    <location>
        <begin position="20"/>
        <end position="252"/>
    </location>
</feature>
<organism evidence="2 3">
    <name type="scientific">Amniculicola lignicola CBS 123094</name>
    <dbReference type="NCBI Taxonomy" id="1392246"/>
    <lineage>
        <taxon>Eukaryota</taxon>
        <taxon>Fungi</taxon>
        <taxon>Dikarya</taxon>
        <taxon>Ascomycota</taxon>
        <taxon>Pezizomycotina</taxon>
        <taxon>Dothideomycetes</taxon>
        <taxon>Pleosporomycetidae</taxon>
        <taxon>Pleosporales</taxon>
        <taxon>Amniculicolaceae</taxon>
        <taxon>Amniculicola</taxon>
    </lineage>
</organism>
<reference evidence="2" key="1">
    <citation type="journal article" date="2020" name="Stud. Mycol.">
        <title>101 Dothideomycetes genomes: a test case for predicting lifestyles and emergence of pathogens.</title>
        <authorList>
            <person name="Haridas S."/>
            <person name="Albert R."/>
            <person name="Binder M."/>
            <person name="Bloem J."/>
            <person name="Labutti K."/>
            <person name="Salamov A."/>
            <person name="Andreopoulos B."/>
            <person name="Baker S."/>
            <person name="Barry K."/>
            <person name="Bills G."/>
            <person name="Bluhm B."/>
            <person name="Cannon C."/>
            <person name="Castanera R."/>
            <person name="Culley D."/>
            <person name="Daum C."/>
            <person name="Ezra D."/>
            <person name="Gonzalez J."/>
            <person name="Henrissat B."/>
            <person name="Kuo A."/>
            <person name="Liang C."/>
            <person name="Lipzen A."/>
            <person name="Lutzoni F."/>
            <person name="Magnuson J."/>
            <person name="Mondo S."/>
            <person name="Nolan M."/>
            <person name="Ohm R."/>
            <person name="Pangilinan J."/>
            <person name="Park H.-J."/>
            <person name="Ramirez L."/>
            <person name="Alfaro M."/>
            <person name="Sun H."/>
            <person name="Tritt A."/>
            <person name="Yoshinaga Y."/>
            <person name="Zwiers L.-H."/>
            <person name="Turgeon B."/>
            <person name="Goodwin S."/>
            <person name="Spatafora J."/>
            <person name="Crous P."/>
            <person name="Grigoriev I."/>
        </authorList>
    </citation>
    <scope>NUCLEOTIDE SEQUENCE</scope>
    <source>
        <strain evidence="2">CBS 123094</strain>
    </source>
</reference>
<name>A0A6A5VU54_9PLEO</name>
<dbReference type="AlphaFoldDB" id="A0A6A5VU54"/>
<protein>
    <recommendedName>
        <fullName evidence="4">Transcription factor domain-containing protein</fullName>
    </recommendedName>
</protein>
<feature type="non-terminal residue" evidence="2">
    <location>
        <position position="1"/>
    </location>
</feature>
<dbReference type="OrthoDB" id="5355161at2759"/>
<feature type="signal peptide" evidence="1">
    <location>
        <begin position="1"/>
        <end position="19"/>
    </location>
</feature>
<accession>A0A6A5VU54</accession>
<dbReference type="EMBL" id="ML977738">
    <property type="protein sequence ID" value="KAF1993043.1"/>
    <property type="molecule type" value="Genomic_DNA"/>
</dbReference>
<keyword evidence="1" id="KW-0732">Signal</keyword>